<evidence type="ECO:0000259" key="5">
    <source>
        <dbReference type="Pfam" id="PF13476"/>
    </source>
</evidence>
<evidence type="ECO:0000256" key="3">
    <source>
        <dbReference type="ARBA" id="ARBA00013368"/>
    </source>
</evidence>
<dbReference type="GO" id="GO:0016887">
    <property type="term" value="F:ATP hydrolysis activity"/>
    <property type="evidence" value="ECO:0007669"/>
    <property type="project" value="InterPro"/>
</dbReference>
<evidence type="ECO:0000256" key="2">
    <source>
        <dbReference type="ARBA" id="ARBA00011322"/>
    </source>
</evidence>
<dbReference type="AlphaFoldDB" id="A0A3S1CMS2"/>
<keyword evidence="4" id="KW-0175">Coiled coil</keyword>
<dbReference type="Gene3D" id="3.40.50.300">
    <property type="entry name" value="P-loop containing nucleotide triphosphate hydrolases"/>
    <property type="match status" value="2"/>
</dbReference>
<reference evidence="6" key="2">
    <citation type="journal article" date="2019" name="Genome Biol. Evol.">
        <title>Day and night: Metabolic profiles and evolutionary relationships of six axenic non-marine cyanobacteria.</title>
        <authorList>
            <person name="Will S.E."/>
            <person name="Henke P."/>
            <person name="Boedeker C."/>
            <person name="Huang S."/>
            <person name="Brinkmann H."/>
            <person name="Rohde M."/>
            <person name="Jarek M."/>
            <person name="Friedl T."/>
            <person name="Seufert S."/>
            <person name="Schumacher M."/>
            <person name="Overmann J."/>
            <person name="Neumann-Schaal M."/>
            <person name="Petersen J."/>
        </authorList>
    </citation>
    <scope>NUCLEOTIDE SEQUENCE [LARGE SCALE GENOMIC DNA]</scope>
    <source>
        <strain evidence="6">PCC 7102</strain>
    </source>
</reference>
<dbReference type="InterPro" id="IPR038729">
    <property type="entry name" value="Rad50/SbcC_AAA"/>
</dbReference>
<dbReference type="Proteomes" id="UP000271624">
    <property type="component" value="Unassembled WGS sequence"/>
</dbReference>
<evidence type="ECO:0000256" key="1">
    <source>
        <dbReference type="ARBA" id="ARBA00006930"/>
    </source>
</evidence>
<dbReference type="RefSeq" id="WP_127082695.1">
    <property type="nucleotide sequence ID" value="NZ_RSCL01000010.1"/>
</dbReference>
<protein>
    <recommendedName>
        <fullName evidence="3">Nuclease SbcCD subunit C</fullName>
    </recommendedName>
</protein>
<dbReference type="PANTHER" id="PTHR32114">
    <property type="entry name" value="ABC TRANSPORTER ABCH.3"/>
    <property type="match status" value="1"/>
</dbReference>
<evidence type="ECO:0000313" key="6">
    <source>
        <dbReference type="EMBL" id="RUT04722.1"/>
    </source>
</evidence>
<keyword evidence="7" id="KW-1185">Reference proteome</keyword>
<feature type="coiled-coil region" evidence="4">
    <location>
        <begin position="259"/>
        <end position="293"/>
    </location>
</feature>
<gene>
    <name evidence="6" type="ORF">DSM106972_042910</name>
</gene>
<dbReference type="OrthoDB" id="9795626at2"/>
<feature type="coiled-coil region" evidence="4">
    <location>
        <begin position="182"/>
        <end position="231"/>
    </location>
</feature>
<comment type="caution">
    <text evidence="6">The sequence shown here is derived from an EMBL/GenBank/DDBJ whole genome shotgun (WGS) entry which is preliminary data.</text>
</comment>
<accession>A0A3S1CMS2</accession>
<organism evidence="6 7">
    <name type="scientific">Dulcicalothrix desertica PCC 7102</name>
    <dbReference type="NCBI Taxonomy" id="232991"/>
    <lineage>
        <taxon>Bacteria</taxon>
        <taxon>Bacillati</taxon>
        <taxon>Cyanobacteriota</taxon>
        <taxon>Cyanophyceae</taxon>
        <taxon>Nostocales</taxon>
        <taxon>Calotrichaceae</taxon>
        <taxon>Dulcicalothrix</taxon>
    </lineage>
</organism>
<feature type="coiled-coil region" evidence="4">
    <location>
        <begin position="398"/>
        <end position="475"/>
    </location>
</feature>
<comment type="similarity">
    <text evidence="1">Belongs to the SMC family. SbcC subfamily.</text>
</comment>
<evidence type="ECO:0000313" key="7">
    <source>
        <dbReference type="Proteomes" id="UP000271624"/>
    </source>
</evidence>
<dbReference type="Pfam" id="PF13476">
    <property type="entry name" value="AAA_23"/>
    <property type="match status" value="1"/>
</dbReference>
<dbReference type="EMBL" id="RSCL01000010">
    <property type="protein sequence ID" value="RUT04722.1"/>
    <property type="molecule type" value="Genomic_DNA"/>
</dbReference>
<feature type="domain" description="Rad50/SbcC-type AAA" evidence="5">
    <location>
        <begin position="5"/>
        <end position="226"/>
    </location>
</feature>
<comment type="subunit">
    <text evidence="2">Heterodimer of SbcC and SbcD.</text>
</comment>
<dbReference type="PANTHER" id="PTHR32114:SF2">
    <property type="entry name" value="ABC TRANSPORTER ABCH.3"/>
    <property type="match status" value="1"/>
</dbReference>
<name>A0A3S1CMS2_9CYAN</name>
<reference evidence="6" key="1">
    <citation type="submission" date="2018-12" db="EMBL/GenBank/DDBJ databases">
        <authorList>
            <person name="Will S."/>
            <person name="Neumann-Schaal M."/>
            <person name="Henke P."/>
        </authorList>
    </citation>
    <scope>NUCLEOTIDE SEQUENCE</scope>
    <source>
        <strain evidence="6">PCC 7102</strain>
    </source>
</reference>
<dbReference type="InterPro" id="IPR027417">
    <property type="entry name" value="P-loop_NTPase"/>
</dbReference>
<dbReference type="GO" id="GO:0006302">
    <property type="term" value="P:double-strand break repair"/>
    <property type="evidence" value="ECO:0007669"/>
    <property type="project" value="InterPro"/>
</dbReference>
<proteinExistence type="inferred from homology"/>
<dbReference type="SUPFAM" id="SSF52540">
    <property type="entry name" value="P-loop containing nucleoside triphosphate hydrolases"/>
    <property type="match status" value="2"/>
</dbReference>
<evidence type="ECO:0000256" key="4">
    <source>
        <dbReference type="SAM" id="Coils"/>
    </source>
</evidence>
<sequence>MKLISISFCNFRSFYGRTPEMFLAVDEVKNTTVIHGNNGVGKTSILNGFTWVLYEKFSAAFASAEQLVNKRAVAEASPGQAVECYVEVTWEHDGKRYRAKRQSRVYRTESDVEAGKTDMFMLVTAGDGRWFVPDQHPDDIINQILPCSLHQYFFFDGERIEKIVRNDKKAEIAEATKMLLGVEVINRSIRHLAEAKRSLEAELRTIGDLEIKKLLKQHNNIESQVEAISKRSFEIQQEIEYQNIFKQEVAGRLRELGAVKELQERRQHLESQKSSLQKQLAKSKDNLQRFISNQGYSVLLSEKNIQFRNIIEKLKDAGGLKSGISREFVINLLNGSKCICGSYLHEHSQARKHVEQWLEKAGSSTVEETAIRMTAQVDEIDKQAVLFWQAVDTEQVRINETRQTLGQIETELQEIKEKLRKNPSEEIRDIEQRVEDIEAKISELIFEQGRNQQQTDTLNIELDDLNKQIAKQKLNEERQLLAQRRITATTDAIDRLSEVKTRQENHFRYSLEKRVQEIFSAISPAPYIPKISDKYELTLMENSLGVEMPVAASTGENQILSLSFISSIIDKVREWSGKKKMLMLPESSTFPIVMDSPFGSLDEISRRHIAKIVPEMANQLVVLVTKTQWRGELEEEIANRVGKEYVLTYHSSKPDCEQDYIELRGVRYPLIRQSPNEFEYTEIVEVNPDVE</sequence>